<evidence type="ECO:0000256" key="7">
    <source>
        <dbReference type="SAM" id="Phobius"/>
    </source>
</evidence>
<evidence type="ECO:0000313" key="10">
    <source>
        <dbReference type="Proteomes" id="UP001218231"/>
    </source>
</evidence>
<keyword evidence="5 7" id="KW-1133">Transmembrane helix</keyword>
<keyword evidence="6 7" id="KW-0472">Membrane</keyword>
<evidence type="ECO:0000313" key="9">
    <source>
        <dbReference type="EMBL" id="WCT79380.1"/>
    </source>
</evidence>
<keyword evidence="9" id="KW-0614">Plasmid</keyword>
<evidence type="ECO:0000256" key="5">
    <source>
        <dbReference type="ARBA" id="ARBA00022989"/>
    </source>
</evidence>
<evidence type="ECO:0000259" key="8">
    <source>
        <dbReference type="Pfam" id="PF00535"/>
    </source>
</evidence>
<keyword evidence="10" id="KW-1185">Reference proteome</keyword>
<dbReference type="EMBL" id="CP117418">
    <property type="protein sequence ID" value="WCT79380.1"/>
    <property type="molecule type" value="Genomic_DNA"/>
</dbReference>
<dbReference type="PANTHER" id="PTHR48090:SF1">
    <property type="entry name" value="PROPHAGE BACTOPRENOL GLUCOSYL TRANSFERASE HOMOLOG"/>
    <property type="match status" value="1"/>
</dbReference>
<comment type="subcellular location">
    <subcellularLocation>
        <location evidence="1">Membrane</location>
        <topology evidence="1">Multi-pass membrane protein</topology>
    </subcellularLocation>
</comment>
<feature type="transmembrane region" description="Helical" evidence="7">
    <location>
        <begin position="231"/>
        <end position="252"/>
    </location>
</feature>
<keyword evidence="3" id="KW-0808">Transferase</keyword>
<gene>
    <name evidence="9" type="ORF">PQ457_20515</name>
</gene>
<dbReference type="RefSeq" id="WP_273619657.1">
    <property type="nucleotide sequence ID" value="NZ_CP117418.1"/>
</dbReference>
<geneLocation type="plasmid" evidence="9 10">
    <name>unnamed1</name>
</geneLocation>
<dbReference type="Proteomes" id="UP001218231">
    <property type="component" value="Plasmid unnamed1"/>
</dbReference>
<dbReference type="CDD" id="cd04187">
    <property type="entry name" value="DPM1_like_bac"/>
    <property type="match status" value="1"/>
</dbReference>
<sequence length="310" mass="33647">MKRAVPDISVVIPCHNDEQHVLAVAEAVIDQMESLGASFDLIFIDNRSTDRTAALIRALCAAEPRIRLIATTRNFGRIRSPAHAVLAAAGRAVIVMGADFQDPPDLLPHFVRRWQAGADIVLGVCEKKEGGRLRGVVGAIFHGLAAGPDVFPAIPKAPRFGLYSRRAVEAIRALNDPEPFCRGLLVETGFALETVNYRGWAGRAKCHLFALPDWAVAGWTGSSKRLLRFPLYLGLAGALVALFMMLGGLGAFSTGRPVAGWLIGAALQMQFALIFGFLGLMGDHVRLISERTRRMPLVIESERVNFPEAC</sequence>
<evidence type="ECO:0000256" key="2">
    <source>
        <dbReference type="ARBA" id="ARBA00022676"/>
    </source>
</evidence>
<evidence type="ECO:0000256" key="1">
    <source>
        <dbReference type="ARBA" id="ARBA00004141"/>
    </source>
</evidence>
<organism evidence="9 10">
    <name type="scientific">Novosphingobium humi</name>
    <dbReference type="NCBI Taxonomy" id="2282397"/>
    <lineage>
        <taxon>Bacteria</taxon>
        <taxon>Pseudomonadati</taxon>
        <taxon>Pseudomonadota</taxon>
        <taxon>Alphaproteobacteria</taxon>
        <taxon>Sphingomonadales</taxon>
        <taxon>Sphingomonadaceae</taxon>
        <taxon>Novosphingobium</taxon>
    </lineage>
</organism>
<keyword evidence="4 7" id="KW-0812">Transmembrane</keyword>
<accession>A0ABY7U2N9</accession>
<evidence type="ECO:0000256" key="3">
    <source>
        <dbReference type="ARBA" id="ARBA00022679"/>
    </source>
</evidence>
<dbReference type="InterPro" id="IPR029044">
    <property type="entry name" value="Nucleotide-diphossugar_trans"/>
</dbReference>
<evidence type="ECO:0000256" key="4">
    <source>
        <dbReference type="ARBA" id="ARBA00022692"/>
    </source>
</evidence>
<keyword evidence="2" id="KW-0328">Glycosyltransferase</keyword>
<dbReference type="SUPFAM" id="SSF53448">
    <property type="entry name" value="Nucleotide-diphospho-sugar transferases"/>
    <property type="match status" value="1"/>
</dbReference>
<dbReference type="Gene3D" id="3.90.550.10">
    <property type="entry name" value="Spore Coat Polysaccharide Biosynthesis Protein SpsA, Chain A"/>
    <property type="match status" value="1"/>
</dbReference>
<dbReference type="InterPro" id="IPR050256">
    <property type="entry name" value="Glycosyltransferase_2"/>
</dbReference>
<feature type="domain" description="Glycosyltransferase 2-like" evidence="8">
    <location>
        <begin position="9"/>
        <end position="134"/>
    </location>
</feature>
<dbReference type="PANTHER" id="PTHR48090">
    <property type="entry name" value="UNDECAPRENYL-PHOSPHATE 4-DEOXY-4-FORMAMIDO-L-ARABINOSE TRANSFERASE-RELATED"/>
    <property type="match status" value="1"/>
</dbReference>
<protein>
    <submittedName>
        <fullName evidence="9">Glycosyltransferase family 2 protein</fullName>
    </submittedName>
</protein>
<dbReference type="InterPro" id="IPR001173">
    <property type="entry name" value="Glyco_trans_2-like"/>
</dbReference>
<evidence type="ECO:0000256" key="6">
    <source>
        <dbReference type="ARBA" id="ARBA00023136"/>
    </source>
</evidence>
<name>A0ABY7U2N9_9SPHN</name>
<feature type="transmembrane region" description="Helical" evidence="7">
    <location>
        <begin position="258"/>
        <end position="281"/>
    </location>
</feature>
<reference evidence="9 10" key="1">
    <citation type="submission" date="2023-02" db="EMBL/GenBank/DDBJ databases">
        <title>Genome sequence of Novosphingobium humi KACC 19094.</title>
        <authorList>
            <person name="Kim S."/>
            <person name="Heo J."/>
            <person name="Kwon S.-W."/>
        </authorList>
    </citation>
    <scope>NUCLEOTIDE SEQUENCE [LARGE SCALE GENOMIC DNA]</scope>
    <source>
        <strain evidence="9 10">KACC 19094</strain>
        <plasmid evidence="9 10">unnamed1</plasmid>
    </source>
</reference>
<dbReference type="Pfam" id="PF00535">
    <property type="entry name" value="Glycos_transf_2"/>
    <property type="match status" value="1"/>
</dbReference>
<proteinExistence type="predicted"/>